<evidence type="ECO:0000313" key="4">
    <source>
        <dbReference type="Proteomes" id="UP000324222"/>
    </source>
</evidence>
<protein>
    <submittedName>
        <fullName evidence="3">Cullin-4A</fullName>
    </submittedName>
</protein>
<dbReference type="AlphaFoldDB" id="A0A5B7D076"/>
<comment type="similarity">
    <text evidence="1">Belongs to the cullin family.</text>
</comment>
<gene>
    <name evidence="3" type="primary">CUL4A</name>
    <name evidence="3" type="ORF">E2C01_007903</name>
</gene>
<organism evidence="3 4">
    <name type="scientific">Portunus trituberculatus</name>
    <name type="common">Swimming crab</name>
    <name type="synonym">Neptunus trituberculatus</name>
    <dbReference type="NCBI Taxonomy" id="210409"/>
    <lineage>
        <taxon>Eukaryota</taxon>
        <taxon>Metazoa</taxon>
        <taxon>Ecdysozoa</taxon>
        <taxon>Arthropoda</taxon>
        <taxon>Crustacea</taxon>
        <taxon>Multicrustacea</taxon>
        <taxon>Malacostraca</taxon>
        <taxon>Eumalacostraca</taxon>
        <taxon>Eucarida</taxon>
        <taxon>Decapoda</taxon>
        <taxon>Pleocyemata</taxon>
        <taxon>Brachyura</taxon>
        <taxon>Eubrachyura</taxon>
        <taxon>Portunoidea</taxon>
        <taxon>Portunidae</taxon>
        <taxon>Portuninae</taxon>
        <taxon>Portunus</taxon>
    </lineage>
</organism>
<dbReference type="OrthoDB" id="27073at2759"/>
<dbReference type="SUPFAM" id="SSF74788">
    <property type="entry name" value="Cullin repeat-like"/>
    <property type="match status" value="1"/>
</dbReference>
<evidence type="ECO:0000259" key="2">
    <source>
        <dbReference type="Pfam" id="PF00888"/>
    </source>
</evidence>
<feature type="domain" description="Cullin N-terminal" evidence="2">
    <location>
        <begin position="1"/>
        <end position="40"/>
    </location>
</feature>
<accession>A0A5B7D076</accession>
<reference evidence="3 4" key="1">
    <citation type="submission" date="2019-05" db="EMBL/GenBank/DDBJ databases">
        <title>Another draft genome of Portunus trituberculatus and its Hox gene families provides insights of decapod evolution.</title>
        <authorList>
            <person name="Jeong J.-H."/>
            <person name="Song I."/>
            <person name="Kim S."/>
            <person name="Choi T."/>
            <person name="Kim D."/>
            <person name="Ryu S."/>
            <person name="Kim W."/>
        </authorList>
    </citation>
    <scope>NUCLEOTIDE SEQUENCE [LARGE SCALE GENOMIC DNA]</scope>
    <source>
        <tissue evidence="3">Muscle</tissue>
    </source>
</reference>
<proteinExistence type="inferred from homology"/>
<dbReference type="Pfam" id="PF00888">
    <property type="entry name" value="Cullin"/>
    <property type="match status" value="1"/>
</dbReference>
<keyword evidence="4" id="KW-1185">Reference proteome</keyword>
<dbReference type="Proteomes" id="UP000324222">
    <property type="component" value="Unassembled WGS sequence"/>
</dbReference>
<evidence type="ECO:0000256" key="1">
    <source>
        <dbReference type="ARBA" id="ARBA00006019"/>
    </source>
</evidence>
<sequence length="97" mass="11301">MIEKERSGETIDRSLVKSLLRMLSSLQVYHKVFENNTVETQYSNVLIVKLFNTQTQEFDLIPENILTVESPHMWPLPTALCQLCCWGLQNNIRVFCL</sequence>
<dbReference type="Gene3D" id="1.20.1310.10">
    <property type="entry name" value="Cullin Repeats"/>
    <property type="match status" value="1"/>
</dbReference>
<dbReference type="InterPro" id="IPR016159">
    <property type="entry name" value="Cullin_repeat-like_dom_sf"/>
</dbReference>
<dbReference type="EMBL" id="VSRR010000403">
    <property type="protein sequence ID" value="MPC15120.1"/>
    <property type="molecule type" value="Genomic_DNA"/>
</dbReference>
<evidence type="ECO:0000313" key="3">
    <source>
        <dbReference type="EMBL" id="MPC15120.1"/>
    </source>
</evidence>
<dbReference type="InterPro" id="IPR001373">
    <property type="entry name" value="Cullin_N"/>
</dbReference>
<comment type="caution">
    <text evidence="3">The sequence shown here is derived from an EMBL/GenBank/DDBJ whole genome shotgun (WGS) entry which is preliminary data.</text>
</comment>
<name>A0A5B7D076_PORTR</name>